<dbReference type="EMBL" id="PQWO01000009">
    <property type="protein sequence ID" value="PZD72620.1"/>
    <property type="molecule type" value="Genomic_DNA"/>
</dbReference>
<feature type="domain" description="Fe/B12 periplasmic-binding" evidence="7">
    <location>
        <begin position="59"/>
        <end position="348"/>
    </location>
</feature>
<dbReference type="PANTHER" id="PTHR30532:SF24">
    <property type="entry name" value="FERRIC ENTEROBACTIN-BINDING PERIPLASMIC PROTEIN FEPB"/>
    <property type="match status" value="1"/>
</dbReference>
<dbReference type="InterPro" id="IPR051313">
    <property type="entry name" value="Bact_iron-sidero_bind"/>
</dbReference>
<dbReference type="Gene3D" id="3.40.50.1980">
    <property type="entry name" value="Nitrogenase molybdenum iron protein domain"/>
    <property type="match status" value="2"/>
</dbReference>
<keyword evidence="9" id="KW-1185">Reference proteome</keyword>
<feature type="signal peptide" evidence="6">
    <location>
        <begin position="1"/>
        <end position="24"/>
    </location>
</feature>
<accession>A0A2W1JG80</accession>
<dbReference type="Pfam" id="PF01497">
    <property type="entry name" value="Peripla_BP_2"/>
    <property type="match status" value="1"/>
</dbReference>
<evidence type="ECO:0000256" key="1">
    <source>
        <dbReference type="ARBA" id="ARBA00004196"/>
    </source>
</evidence>
<comment type="caution">
    <text evidence="8">The sequence shown here is derived from an EMBL/GenBank/DDBJ whole genome shotgun (WGS) entry which is preliminary data.</text>
</comment>
<gene>
    <name evidence="8" type="primary">yfmC_2</name>
    <name evidence="8" type="ORF">C1752_03456</name>
</gene>
<dbReference type="PROSITE" id="PS51257">
    <property type="entry name" value="PROKAR_LIPOPROTEIN"/>
    <property type="match status" value="1"/>
</dbReference>
<keyword evidence="4 6" id="KW-0732">Signal</keyword>
<reference evidence="8 9" key="1">
    <citation type="journal article" date="2018" name="Sci. Rep.">
        <title>A novel species of the marine cyanobacterium Acaryochloris with a unique pigment content and lifestyle.</title>
        <authorList>
            <person name="Partensky F."/>
            <person name="Six C."/>
            <person name="Ratin M."/>
            <person name="Garczarek L."/>
            <person name="Vaulot D."/>
            <person name="Probert I."/>
            <person name="Calteau A."/>
            <person name="Gourvil P."/>
            <person name="Marie D."/>
            <person name="Grebert T."/>
            <person name="Bouchier C."/>
            <person name="Le Panse S."/>
            <person name="Gachenot M."/>
            <person name="Rodriguez F."/>
            <person name="Garrido J.L."/>
        </authorList>
    </citation>
    <scope>NUCLEOTIDE SEQUENCE [LARGE SCALE GENOMIC DNA]</scope>
    <source>
        <strain evidence="8 9">RCC1774</strain>
    </source>
</reference>
<organism evidence="8 9">
    <name type="scientific">Acaryochloris thomasi RCC1774</name>
    <dbReference type="NCBI Taxonomy" id="1764569"/>
    <lineage>
        <taxon>Bacteria</taxon>
        <taxon>Bacillati</taxon>
        <taxon>Cyanobacteriota</taxon>
        <taxon>Cyanophyceae</taxon>
        <taxon>Acaryochloridales</taxon>
        <taxon>Acaryochloridaceae</taxon>
        <taxon>Acaryochloris</taxon>
        <taxon>Acaryochloris thomasi</taxon>
    </lineage>
</organism>
<evidence type="ECO:0000256" key="2">
    <source>
        <dbReference type="ARBA" id="ARBA00008814"/>
    </source>
</evidence>
<dbReference type="Proteomes" id="UP000248857">
    <property type="component" value="Unassembled WGS sequence"/>
</dbReference>
<feature type="coiled-coil region" evidence="5">
    <location>
        <begin position="167"/>
        <end position="194"/>
    </location>
</feature>
<evidence type="ECO:0000256" key="6">
    <source>
        <dbReference type="SAM" id="SignalP"/>
    </source>
</evidence>
<name>A0A2W1JG80_9CYAN</name>
<evidence type="ECO:0000259" key="7">
    <source>
        <dbReference type="PROSITE" id="PS50983"/>
    </source>
</evidence>
<evidence type="ECO:0000256" key="5">
    <source>
        <dbReference type="SAM" id="Coils"/>
    </source>
</evidence>
<keyword evidence="5" id="KW-0175">Coiled coil</keyword>
<dbReference type="SUPFAM" id="SSF53807">
    <property type="entry name" value="Helical backbone' metal receptor"/>
    <property type="match status" value="1"/>
</dbReference>
<evidence type="ECO:0000313" key="8">
    <source>
        <dbReference type="EMBL" id="PZD72620.1"/>
    </source>
</evidence>
<dbReference type="InterPro" id="IPR002491">
    <property type="entry name" value="ABC_transptr_periplasmic_BD"/>
</dbReference>
<dbReference type="AlphaFoldDB" id="A0A2W1JG80"/>
<comment type="subcellular location">
    <subcellularLocation>
        <location evidence="1">Cell envelope</location>
    </subcellularLocation>
</comment>
<sequence>MKVLAVTKWLIFVVLLGHSISACQPTPEQDTPRNAASSADCRVVQHELGETKICGQPQRIVVLGPYVLEPLLALKVQPIGFADHITVHQGAYDNPEQQIPYLGRYITQPLMNVGQAYTPSIEALLKAKPDLILGTVDGNTDQYETLSKVAPTVLLEWSETEESLQTIAEAVDRSEQAEQLLTETERRVTTARERFASLVATHPKLLLLSSSDLREINLGNSGHGLCRSLVSKLGFQLISPPEFDNKKEDARVQISLEGLTQLDEADSMVLLGSNFSPPKATGSTTEFEASQITDLKQMWQKNAIAQSLKASKTGRVYFIPAYLCLGLPGPIGTELYLEELKQQMLSPL</sequence>
<evidence type="ECO:0000256" key="3">
    <source>
        <dbReference type="ARBA" id="ARBA00022448"/>
    </source>
</evidence>
<evidence type="ECO:0000313" key="9">
    <source>
        <dbReference type="Proteomes" id="UP000248857"/>
    </source>
</evidence>
<dbReference type="GO" id="GO:0030288">
    <property type="term" value="C:outer membrane-bounded periplasmic space"/>
    <property type="evidence" value="ECO:0007669"/>
    <property type="project" value="TreeGrafter"/>
</dbReference>
<evidence type="ECO:0000256" key="4">
    <source>
        <dbReference type="ARBA" id="ARBA00022729"/>
    </source>
</evidence>
<dbReference type="GO" id="GO:1901678">
    <property type="term" value="P:iron coordination entity transport"/>
    <property type="evidence" value="ECO:0007669"/>
    <property type="project" value="UniProtKB-ARBA"/>
</dbReference>
<dbReference type="PROSITE" id="PS50983">
    <property type="entry name" value="FE_B12_PBP"/>
    <property type="match status" value="1"/>
</dbReference>
<keyword evidence="3" id="KW-0813">Transport</keyword>
<protein>
    <submittedName>
        <fullName evidence="8">Fe(3+)-citrate-binding protein YfmC</fullName>
    </submittedName>
</protein>
<dbReference type="RefSeq" id="WP_110986894.1">
    <property type="nucleotide sequence ID" value="NZ_CAWNWM010000009.1"/>
</dbReference>
<feature type="chain" id="PRO_5016174747" evidence="6">
    <location>
        <begin position="25"/>
        <end position="348"/>
    </location>
</feature>
<dbReference type="PANTHER" id="PTHR30532">
    <property type="entry name" value="IRON III DICITRATE-BINDING PERIPLASMIC PROTEIN"/>
    <property type="match status" value="1"/>
</dbReference>
<dbReference type="OrthoDB" id="61776at2"/>
<dbReference type="CDD" id="cd01146">
    <property type="entry name" value="FhuD"/>
    <property type="match status" value="1"/>
</dbReference>
<proteinExistence type="inferred from homology"/>
<comment type="similarity">
    <text evidence="2">Belongs to the bacterial solute-binding protein 8 family.</text>
</comment>